<protein>
    <submittedName>
        <fullName evidence="2">Uncharacterized protein</fullName>
    </submittedName>
</protein>
<feature type="region of interest" description="Disordered" evidence="1">
    <location>
        <begin position="1"/>
        <end position="27"/>
    </location>
</feature>
<gene>
    <name evidence="2" type="ORF">IV203_003453</name>
</gene>
<evidence type="ECO:0000256" key="1">
    <source>
        <dbReference type="SAM" id="MobiDB-lite"/>
    </source>
</evidence>
<name>A0A9K3L2B2_9STRA</name>
<dbReference type="Proteomes" id="UP000693970">
    <property type="component" value="Unassembled WGS sequence"/>
</dbReference>
<evidence type="ECO:0000313" key="3">
    <source>
        <dbReference type="Proteomes" id="UP000693970"/>
    </source>
</evidence>
<dbReference type="EMBL" id="JAGRRH010000016">
    <property type="protein sequence ID" value="KAG7354097.1"/>
    <property type="molecule type" value="Genomic_DNA"/>
</dbReference>
<evidence type="ECO:0000313" key="2">
    <source>
        <dbReference type="EMBL" id="KAG7354097.1"/>
    </source>
</evidence>
<reference evidence="2" key="2">
    <citation type="submission" date="2021-04" db="EMBL/GenBank/DDBJ databases">
        <authorList>
            <person name="Podell S."/>
        </authorList>
    </citation>
    <scope>NUCLEOTIDE SEQUENCE</scope>
    <source>
        <strain evidence="2">Hildebrandi</strain>
    </source>
</reference>
<feature type="compositionally biased region" description="Basic and acidic residues" evidence="1">
    <location>
        <begin position="77"/>
        <end position="86"/>
    </location>
</feature>
<proteinExistence type="predicted"/>
<keyword evidence="3" id="KW-1185">Reference proteome</keyword>
<reference evidence="2" key="1">
    <citation type="journal article" date="2021" name="Sci. Rep.">
        <title>Diploid genomic architecture of Nitzschia inconspicua, an elite biomass production diatom.</title>
        <authorList>
            <person name="Oliver A."/>
            <person name="Podell S."/>
            <person name="Pinowska A."/>
            <person name="Traller J.C."/>
            <person name="Smith S.R."/>
            <person name="McClure R."/>
            <person name="Beliaev A."/>
            <person name="Bohutskyi P."/>
            <person name="Hill E.A."/>
            <person name="Rabines A."/>
            <person name="Zheng H."/>
            <person name="Allen L.Z."/>
            <person name="Kuo A."/>
            <person name="Grigoriev I.V."/>
            <person name="Allen A.E."/>
            <person name="Hazlebeck D."/>
            <person name="Allen E.E."/>
        </authorList>
    </citation>
    <scope>NUCLEOTIDE SEQUENCE</scope>
    <source>
        <strain evidence="2">Hildebrandi</strain>
    </source>
</reference>
<dbReference type="AlphaFoldDB" id="A0A9K3L2B2"/>
<feature type="region of interest" description="Disordered" evidence="1">
    <location>
        <begin position="59"/>
        <end position="86"/>
    </location>
</feature>
<comment type="caution">
    <text evidence="2">The sequence shown here is derived from an EMBL/GenBank/DDBJ whole genome shotgun (WGS) entry which is preliminary data.</text>
</comment>
<accession>A0A9K3L2B2</accession>
<organism evidence="2 3">
    <name type="scientific">Nitzschia inconspicua</name>
    <dbReference type="NCBI Taxonomy" id="303405"/>
    <lineage>
        <taxon>Eukaryota</taxon>
        <taxon>Sar</taxon>
        <taxon>Stramenopiles</taxon>
        <taxon>Ochrophyta</taxon>
        <taxon>Bacillariophyta</taxon>
        <taxon>Bacillariophyceae</taxon>
        <taxon>Bacillariophycidae</taxon>
        <taxon>Bacillariales</taxon>
        <taxon>Bacillariaceae</taxon>
        <taxon>Nitzschia</taxon>
    </lineage>
</organism>
<sequence length="86" mass="9565">MELDDGAEWKDPEALQGCQSTKDKTGEGRAEVHWLYLGHFSKYPVGRPLKAAVLVAAEETNTDEEQGKQQQTTTTNKKREVEEGSS</sequence>